<protein>
    <recommendedName>
        <fullName evidence="1">Predicted pPIWI-associating nuclease domain-containing protein</fullName>
    </recommendedName>
</protein>
<dbReference type="HOGENOM" id="CLU_1000662_0_0_10"/>
<evidence type="ECO:0000259" key="1">
    <source>
        <dbReference type="Pfam" id="PF18165"/>
    </source>
</evidence>
<dbReference type="AlphaFoldDB" id="K4IF87"/>
<organism evidence="2 3">
    <name type="scientific">Psychroflexus torquis (strain ATCC 700755 / CIP 106069 / ACAM 623)</name>
    <dbReference type="NCBI Taxonomy" id="313595"/>
    <lineage>
        <taxon>Bacteria</taxon>
        <taxon>Pseudomonadati</taxon>
        <taxon>Bacteroidota</taxon>
        <taxon>Flavobacteriia</taxon>
        <taxon>Flavobacteriales</taxon>
        <taxon>Flavobacteriaceae</taxon>
        <taxon>Psychroflexus</taxon>
    </lineage>
</organism>
<evidence type="ECO:0000313" key="2">
    <source>
        <dbReference type="EMBL" id="AFU67756.1"/>
    </source>
</evidence>
<dbReference type="InterPro" id="IPR040556">
    <property type="entry name" value="pP_pnuc_1"/>
</dbReference>
<dbReference type="Pfam" id="PF18165">
    <property type="entry name" value="pP_pnuc_1"/>
    <property type="match status" value="1"/>
</dbReference>
<reference evidence="2" key="2">
    <citation type="submission" date="2012-09" db="EMBL/GenBank/DDBJ databases">
        <title>The complete sequence of Psychroflexus torquis an extreme psychrophile from sea-ice that is stimulated by light.</title>
        <authorList>
            <person name="Feng S."/>
            <person name="Powell S.M."/>
            <person name="Bowman J.P."/>
        </authorList>
    </citation>
    <scope>NUCLEOTIDE SEQUENCE [LARGE SCALE GENOMIC DNA]</scope>
    <source>
        <strain evidence="2">ATCC 700755</strain>
    </source>
</reference>
<name>K4IF87_PSYTT</name>
<dbReference type="eggNOG" id="ENOG5033R0N">
    <property type="taxonomic scope" value="Bacteria"/>
</dbReference>
<reference evidence="2" key="1">
    <citation type="submission" date="2006-03" db="EMBL/GenBank/DDBJ databases">
        <authorList>
            <person name="Bowman J."/>
            <person name="Ferriera S."/>
            <person name="Johnson J."/>
            <person name="Kravitz S."/>
            <person name="Halpern A."/>
            <person name="Remington K."/>
            <person name="Beeson K."/>
            <person name="Tran B."/>
            <person name="Rogers Y.-H."/>
            <person name="Friedman R."/>
            <person name="Venter J.C."/>
        </authorList>
    </citation>
    <scope>NUCLEOTIDE SEQUENCE [LARGE SCALE GENOMIC DNA]</scope>
    <source>
        <strain evidence="2">ATCC 700755</strain>
    </source>
</reference>
<dbReference type="EMBL" id="CP003879">
    <property type="protein sequence ID" value="AFU67756.1"/>
    <property type="molecule type" value="Genomic_DNA"/>
</dbReference>
<dbReference type="Proteomes" id="UP000008514">
    <property type="component" value="Chromosome"/>
</dbReference>
<sequence>MSFVPESIQKMIERQNKYMSNIPEIEIPKYNFSKLDIPNFEYLNLNIPKLNIPKFDFANSELLETLKKFSKIGERIKNNPELQFVFISDLEVLNLKSAEEFKASLISDLTDEDIKQKDELLNDNLIPYLEELGIDTLWIGANNVLESQNNPDKLRHCLISLRTILEYLIDEKLAPIEELKNNERFKKEFKRYHLGKQKLEYVKVKRADKIEYFTSKIEFGMLEEFTKNEIQYVCDCYSVLCNVHQPNIGITENQVRSLKVKTGITIWLLVYLNDIIKN</sequence>
<accession>K4IF87</accession>
<gene>
    <name evidence="2" type="ordered locus">P700755_000752</name>
</gene>
<keyword evidence="3" id="KW-1185">Reference proteome</keyword>
<feature type="domain" description="Predicted pPIWI-associating nuclease" evidence="1">
    <location>
        <begin position="136"/>
        <end position="259"/>
    </location>
</feature>
<proteinExistence type="predicted"/>
<evidence type="ECO:0000313" key="3">
    <source>
        <dbReference type="Proteomes" id="UP000008514"/>
    </source>
</evidence>
<dbReference type="KEGG" id="ptq:P700755_000752"/>